<evidence type="ECO:0000259" key="2">
    <source>
        <dbReference type="Pfam" id="PF19830"/>
    </source>
</evidence>
<dbReference type="InterPro" id="IPR046278">
    <property type="entry name" value="DUF6311"/>
</dbReference>
<dbReference type="EMBL" id="BAAADD010000009">
    <property type="protein sequence ID" value="GAA0581784.1"/>
    <property type="molecule type" value="Genomic_DNA"/>
</dbReference>
<feature type="transmembrane region" description="Helical" evidence="1">
    <location>
        <begin position="334"/>
        <end position="353"/>
    </location>
</feature>
<dbReference type="InterPro" id="IPR018580">
    <property type="entry name" value="Uncharacterised_YfhO"/>
</dbReference>
<feature type="transmembrane region" description="Helical" evidence="1">
    <location>
        <begin position="381"/>
        <end position="400"/>
    </location>
</feature>
<accession>A0ABN1F403</accession>
<comment type="caution">
    <text evidence="3">The sequence shown here is derived from an EMBL/GenBank/DDBJ whole genome shotgun (WGS) entry which is preliminary data.</text>
</comment>
<dbReference type="Proteomes" id="UP001499951">
    <property type="component" value="Unassembled WGS sequence"/>
</dbReference>
<feature type="transmembrane region" description="Helical" evidence="1">
    <location>
        <begin position="185"/>
        <end position="212"/>
    </location>
</feature>
<sequence>MLVRTNWKAALRPVVAFAFYTLAALILFQPWLVQFGSVLIGSPENNLQDFWNVWHAAHTGLGDFFHTDALRFPGGTSLLFHSFSYPHVAAVAGLAQWLGNDRETLIVLNNAALLASFPLAGLSAFYLVRRFVPHDWAALIGGFLFAFSPWHVAQLGHHAHVTHIEFVPLFVLAYLNAVDRKSTRWLIVAAVSGALAALSCWYYLFYGLYFVLFHTAYVRWHDKQRLAGWQIRAPLLTVAGMGLLVSPLIVPMLLSSGGVEHPGGTDAFVADVEAFVAFPPSHVFAAWSAPFWTRLQTWTSNNTFEGAAYLGLVNIAVMALLWRRRKTDRLANYVFWAMAVFAVLAMGDCIHAFGYDTLIPIPGIVPNHLPFFSQVRTPGRAMVIVYLFLSVGVAYGLALLAEKWRTKPWGKAALAGVVVLIVADFAPVHFDFTDARCPQGLAVIAADREAGFGVLNLPIETAGDVAMFQQTCHGKPVVVAAISRQIRPPLTDTLDRRNLAVQRAQLIAAHVKYLVVDERADWEPDRNPPKYALRRWAVRTFPALAKVKGIGLPPYKAPIPKSAYETRFPVLYRDGGLTVLKVQ</sequence>
<keyword evidence="1" id="KW-0812">Transmembrane</keyword>
<feature type="domain" description="DUF6311" evidence="2">
    <location>
        <begin position="51"/>
        <end position="424"/>
    </location>
</feature>
<feature type="transmembrane region" description="Helical" evidence="1">
    <location>
        <begin position="12"/>
        <end position="32"/>
    </location>
</feature>
<evidence type="ECO:0000313" key="3">
    <source>
        <dbReference type="EMBL" id="GAA0581784.1"/>
    </source>
</evidence>
<dbReference type="PANTHER" id="PTHR38454:SF1">
    <property type="entry name" value="INTEGRAL MEMBRANE PROTEIN"/>
    <property type="match status" value="1"/>
</dbReference>
<proteinExistence type="predicted"/>
<evidence type="ECO:0000313" key="4">
    <source>
        <dbReference type="Proteomes" id="UP001499951"/>
    </source>
</evidence>
<feature type="transmembrane region" description="Helical" evidence="1">
    <location>
        <begin position="306"/>
        <end position="322"/>
    </location>
</feature>
<feature type="transmembrane region" description="Helical" evidence="1">
    <location>
        <begin position="233"/>
        <end position="254"/>
    </location>
</feature>
<dbReference type="PANTHER" id="PTHR38454">
    <property type="entry name" value="INTEGRAL MEMBRANE PROTEIN-RELATED"/>
    <property type="match status" value="1"/>
</dbReference>
<evidence type="ECO:0000256" key="1">
    <source>
        <dbReference type="SAM" id="Phobius"/>
    </source>
</evidence>
<keyword evidence="4" id="KW-1185">Reference proteome</keyword>
<keyword evidence="1" id="KW-1133">Transmembrane helix</keyword>
<protein>
    <recommendedName>
        <fullName evidence="2">DUF6311 domain-containing protein</fullName>
    </recommendedName>
</protein>
<organism evidence="3 4">
    <name type="scientific">Rhizomicrobium electricum</name>
    <dbReference type="NCBI Taxonomy" id="480070"/>
    <lineage>
        <taxon>Bacteria</taxon>
        <taxon>Pseudomonadati</taxon>
        <taxon>Pseudomonadota</taxon>
        <taxon>Alphaproteobacteria</taxon>
        <taxon>Micropepsales</taxon>
        <taxon>Micropepsaceae</taxon>
        <taxon>Rhizomicrobium</taxon>
    </lineage>
</organism>
<reference evidence="3 4" key="1">
    <citation type="journal article" date="2019" name="Int. J. Syst. Evol. Microbiol.">
        <title>The Global Catalogue of Microorganisms (GCM) 10K type strain sequencing project: providing services to taxonomists for standard genome sequencing and annotation.</title>
        <authorList>
            <consortium name="The Broad Institute Genomics Platform"/>
            <consortium name="The Broad Institute Genome Sequencing Center for Infectious Disease"/>
            <person name="Wu L."/>
            <person name="Ma J."/>
        </authorList>
    </citation>
    <scope>NUCLEOTIDE SEQUENCE [LARGE SCALE GENOMIC DNA]</scope>
    <source>
        <strain evidence="3 4">JCM 15089</strain>
    </source>
</reference>
<keyword evidence="1" id="KW-0472">Membrane</keyword>
<feature type="transmembrane region" description="Helical" evidence="1">
    <location>
        <begin position="412"/>
        <end position="430"/>
    </location>
</feature>
<name>A0ABN1F403_9PROT</name>
<dbReference type="Pfam" id="PF19830">
    <property type="entry name" value="DUF6311"/>
    <property type="match status" value="1"/>
</dbReference>
<gene>
    <name evidence="3" type="ORF">GCM10008942_33340</name>
</gene>
<feature type="transmembrane region" description="Helical" evidence="1">
    <location>
        <begin position="106"/>
        <end position="128"/>
    </location>
</feature>